<evidence type="ECO:0000313" key="3">
    <source>
        <dbReference type="Proteomes" id="UP000800039"/>
    </source>
</evidence>
<dbReference type="EMBL" id="ML976615">
    <property type="protein sequence ID" value="KAF1848785.1"/>
    <property type="molecule type" value="Genomic_DNA"/>
</dbReference>
<keyword evidence="3" id="KW-1185">Reference proteome</keyword>
<sequence length="79" mass="8888">MCTAPTSYGSNGSANKNNRTFETESSRNNDSVLLSGKNAKGKRRQKHVVGRKRFSVGKDRKKQPNVRPLKRPKEEGEKD</sequence>
<evidence type="ECO:0000313" key="2">
    <source>
        <dbReference type="EMBL" id="KAF1848785.1"/>
    </source>
</evidence>
<gene>
    <name evidence="2" type="ORF">K460DRAFT_404054</name>
</gene>
<name>A0A9P4GPG6_9PLEO</name>
<comment type="caution">
    <text evidence="2">The sequence shown here is derived from an EMBL/GenBank/DDBJ whole genome shotgun (WGS) entry which is preliminary data.</text>
</comment>
<reference evidence="2" key="1">
    <citation type="submission" date="2020-01" db="EMBL/GenBank/DDBJ databases">
        <authorList>
            <consortium name="DOE Joint Genome Institute"/>
            <person name="Haridas S."/>
            <person name="Albert R."/>
            <person name="Binder M."/>
            <person name="Bloem J."/>
            <person name="Labutti K."/>
            <person name="Salamov A."/>
            <person name="Andreopoulos B."/>
            <person name="Baker S.E."/>
            <person name="Barry K."/>
            <person name="Bills G."/>
            <person name="Bluhm B.H."/>
            <person name="Cannon C."/>
            <person name="Castanera R."/>
            <person name="Culley D.E."/>
            <person name="Daum C."/>
            <person name="Ezra D."/>
            <person name="Gonzalez J.B."/>
            <person name="Henrissat B."/>
            <person name="Kuo A."/>
            <person name="Liang C."/>
            <person name="Lipzen A."/>
            <person name="Lutzoni F."/>
            <person name="Magnuson J."/>
            <person name="Mondo S."/>
            <person name="Nolan M."/>
            <person name="Ohm R."/>
            <person name="Pangilinan J."/>
            <person name="Park H.-J."/>
            <person name="Ramirez L."/>
            <person name="Alfaro M."/>
            <person name="Sun H."/>
            <person name="Tritt A."/>
            <person name="Yoshinaga Y."/>
            <person name="Zwiers L.-H."/>
            <person name="Turgeon B.G."/>
            <person name="Goodwin S.B."/>
            <person name="Spatafora J.W."/>
            <person name="Crous P.W."/>
            <person name="Grigoriev I.V."/>
        </authorList>
    </citation>
    <scope>NUCLEOTIDE SEQUENCE</scope>
    <source>
        <strain evidence="2">CBS 394.84</strain>
    </source>
</reference>
<evidence type="ECO:0000256" key="1">
    <source>
        <dbReference type="SAM" id="MobiDB-lite"/>
    </source>
</evidence>
<protein>
    <submittedName>
        <fullName evidence="2">Uncharacterized protein</fullName>
    </submittedName>
</protein>
<dbReference type="AlphaFoldDB" id="A0A9P4GPG6"/>
<dbReference type="Proteomes" id="UP000800039">
    <property type="component" value="Unassembled WGS sequence"/>
</dbReference>
<feature type="compositionally biased region" description="Polar residues" evidence="1">
    <location>
        <begin position="1"/>
        <end position="18"/>
    </location>
</feature>
<accession>A0A9P4GPG6</accession>
<feature type="region of interest" description="Disordered" evidence="1">
    <location>
        <begin position="1"/>
        <end position="79"/>
    </location>
</feature>
<organism evidence="2 3">
    <name type="scientific">Cucurbitaria berberidis CBS 394.84</name>
    <dbReference type="NCBI Taxonomy" id="1168544"/>
    <lineage>
        <taxon>Eukaryota</taxon>
        <taxon>Fungi</taxon>
        <taxon>Dikarya</taxon>
        <taxon>Ascomycota</taxon>
        <taxon>Pezizomycotina</taxon>
        <taxon>Dothideomycetes</taxon>
        <taxon>Pleosporomycetidae</taxon>
        <taxon>Pleosporales</taxon>
        <taxon>Pleosporineae</taxon>
        <taxon>Cucurbitariaceae</taxon>
        <taxon>Cucurbitaria</taxon>
    </lineage>
</organism>
<proteinExistence type="predicted"/>
<dbReference type="GeneID" id="63853944"/>
<dbReference type="RefSeq" id="XP_040791348.1">
    <property type="nucleotide sequence ID" value="XM_040936694.1"/>
</dbReference>
<feature type="compositionally biased region" description="Basic residues" evidence="1">
    <location>
        <begin position="39"/>
        <end position="70"/>
    </location>
</feature>